<dbReference type="RefSeq" id="WP_133459379.1">
    <property type="nucleotide sequence ID" value="NZ_AWGA01000101.1"/>
</dbReference>
<evidence type="ECO:0000313" key="2">
    <source>
        <dbReference type="Proteomes" id="UP000506160"/>
    </source>
</evidence>
<reference evidence="1 2" key="1">
    <citation type="journal article" date="2014" name="Appl. Environ. Microbiol.">
        <title>Genomic features of a bumble bee symbiont reflect its host environment.</title>
        <authorList>
            <person name="Martinson V.G."/>
            <person name="Magoc T."/>
            <person name="Koch H."/>
            <person name="Salzberg S.L."/>
            <person name="Moran N.A."/>
        </authorList>
    </citation>
    <scope>NUCLEOTIDE SEQUENCE [LARGE SCALE GENOMIC DNA]</scope>
    <source>
        <strain evidence="1 2">Bimp</strain>
    </source>
</reference>
<protein>
    <recommendedName>
        <fullName evidence="3">Caspase family protein</fullName>
    </recommendedName>
</protein>
<proteinExistence type="predicted"/>
<dbReference type="Proteomes" id="UP000506160">
    <property type="component" value="Unassembled WGS sequence"/>
</dbReference>
<name>A0AB94IAF7_9GAMM</name>
<gene>
    <name evidence="1" type="ORF">O970_09050</name>
</gene>
<keyword evidence="2" id="KW-1185">Reference proteome</keyword>
<evidence type="ECO:0000313" key="1">
    <source>
        <dbReference type="EMBL" id="TEA26364.1"/>
    </source>
</evidence>
<dbReference type="AlphaFoldDB" id="A0AB94IAF7"/>
<comment type="caution">
    <text evidence="1">The sequence shown here is derived from an EMBL/GenBank/DDBJ whole genome shotgun (WGS) entry which is preliminary data.</text>
</comment>
<sequence>MKIVQAVKFSQPKQLSLKTVRSPLKKRLALKYPDAEVRIIENFYFPHEFKAEWTKLYNELTDPQTACKYSLWQIHFFGHGGPEALYFQEHDGEDKIYFNEQEQMERLPWHPNQGIFVLHSCRGAAYEDTLNVDKIKVQTCLANTISTQQKTRCLGQVTYGNNNFLDVIDYPIDENNVTKPLAARGTILYSTEKWEAEVIEQVKYRSNFYYNFLKYSVSKPVVLWGYALLTNKSEKKTLYNKQKYESNKKIQQSTLPKAYPIYQEIKKLADKNQILPCRVVNNGELESPVVEVDIFNQNDVEYI</sequence>
<organism evidence="1 2">
    <name type="scientific">Candidatus Schmidhempelia bombi str. Bimp</name>
    <dbReference type="NCBI Taxonomy" id="1387197"/>
    <lineage>
        <taxon>Bacteria</taxon>
        <taxon>Pseudomonadati</taxon>
        <taxon>Pseudomonadota</taxon>
        <taxon>Gammaproteobacteria</taxon>
        <taxon>Orbales</taxon>
        <taxon>Orbaceae</taxon>
        <taxon>Candidatus Schmidhempelia</taxon>
    </lineage>
</organism>
<evidence type="ECO:0008006" key="3">
    <source>
        <dbReference type="Google" id="ProtNLM"/>
    </source>
</evidence>
<dbReference type="EMBL" id="AWGA01000101">
    <property type="protein sequence ID" value="TEA26364.1"/>
    <property type="molecule type" value="Genomic_DNA"/>
</dbReference>
<accession>A0AB94IAF7</accession>